<dbReference type="GO" id="GO:0006511">
    <property type="term" value="P:ubiquitin-dependent protein catabolic process"/>
    <property type="evidence" value="ECO:0007669"/>
    <property type="project" value="InterPro"/>
</dbReference>
<accession>A0AAV5FW72</accession>
<dbReference type="InterPro" id="IPR016897">
    <property type="entry name" value="SKP1"/>
</dbReference>
<dbReference type="SUPFAM" id="SSF54695">
    <property type="entry name" value="POZ domain"/>
    <property type="match status" value="1"/>
</dbReference>
<dbReference type="SMART" id="SM00512">
    <property type="entry name" value="Skp1"/>
    <property type="match status" value="1"/>
</dbReference>
<gene>
    <name evidence="7" type="primary">gb28130</name>
    <name evidence="7" type="ORF">PR202_gb28130</name>
</gene>
<dbReference type="EMBL" id="BQKI01000097">
    <property type="protein sequence ID" value="GJN39036.1"/>
    <property type="molecule type" value="Genomic_DNA"/>
</dbReference>
<reference evidence="7" key="1">
    <citation type="journal article" date="2018" name="DNA Res.">
        <title>Multiple hybrid de novo genome assembly of finger millet, an orphan allotetraploid crop.</title>
        <authorList>
            <person name="Hatakeyama M."/>
            <person name="Aluri S."/>
            <person name="Balachadran M.T."/>
            <person name="Sivarajan S.R."/>
            <person name="Patrignani A."/>
            <person name="Gruter S."/>
            <person name="Poveda L."/>
            <person name="Shimizu-Inatsugi R."/>
            <person name="Baeten J."/>
            <person name="Francoijs K.J."/>
            <person name="Nataraja K.N."/>
            <person name="Reddy Y.A.N."/>
            <person name="Phadnis S."/>
            <person name="Ravikumar R.L."/>
            <person name="Schlapbach R."/>
            <person name="Sreeman S.M."/>
            <person name="Shimizu K.K."/>
        </authorList>
    </citation>
    <scope>NUCLEOTIDE SEQUENCE</scope>
</reference>
<comment type="similarity">
    <text evidence="2 4">Belongs to the SKP1 family.</text>
</comment>
<comment type="subunit">
    <text evidence="4">Part of a SCF (SKP1-cullin-F-box) protein ligase complex.</text>
</comment>
<feature type="domain" description="SKP1 component POZ" evidence="6">
    <location>
        <begin position="1"/>
        <end position="59"/>
    </location>
</feature>
<evidence type="ECO:0000256" key="4">
    <source>
        <dbReference type="PIRNR" id="PIRNR028729"/>
    </source>
</evidence>
<comment type="caution">
    <text evidence="7">The sequence shown here is derived from an EMBL/GenBank/DDBJ whole genome shotgun (WGS) entry which is preliminary data.</text>
</comment>
<dbReference type="PIRSF" id="PIRSF028729">
    <property type="entry name" value="E3_ubiquit_lig_SCF_Skp"/>
    <property type="match status" value="1"/>
</dbReference>
<keyword evidence="8" id="KW-1185">Reference proteome</keyword>
<dbReference type="PANTHER" id="PTHR11165">
    <property type="entry name" value="SKP1"/>
    <property type="match status" value="1"/>
</dbReference>
<sequence>MITLISSDNESFEVSETVASLSTTISNMIKDGCAEGGIPLPNVTGSVLAKVLEYCNKHAAAATASEPSKADDDDDVAETPQNDADGFLTSAVVTPGNEDLRKFDEEFFIDVDIPMLLQIVSATN</sequence>
<dbReference type="Gene3D" id="3.30.710.10">
    <property type="entry name" value="Potassium Channel Kv1.1, Chain A"/>
    <property type="match status" value="1"/>
</dbReference>
<dbReference type="InterPro" id="IPR011333">
    <property type="entry name" value="SKP1/BTB/POZ_sf"/>
</dbReference>
<evidence type="ECO:0000259" key="6">
    <source>
        <dbReference type="Pfam" id="PF03931"/>
    </source>
</evidence>
<evidence type="ECO:0000313" key="8">
    <source>
        <dbReference type="Proteomes" id="UP001054889"/>
    </source>
</evidence>
<evidence type="ECO:0000256" key="5">
    <source>
        <dbReference type="SAM" id="MobiDB-lite"/>
    </source>
</evidence>
<dbReference type="InterPro" id="IPR016073">
    <property type="entry name" value="Skp1_comp_POZ"/>
</dbReference>
<keyword evidence="3 4" id="KW-0833">Ubl conjugation pathway</keyword>
<evidence type="ECO:0000256" key="3">
    <source>
        <dbReference type="ARBA" id="ARBA00022786"/>
    </source>
</evidence>
<comment type="pathway">
    <text evidence="1 4">Protein modification; protein ubiquitination.</text>
</comment>
<evidence type="ECO:0000256" key="2">
    <source>
        <dbReference type="ARBA" id="ARBA00009993"/>
    </source>
</evidence>
<dbReference type="GO" id="GO:0016567">
    <property type="term" value="P:protein ubiquitination"/>
    <property type="evidence" value="ECO:0007669"/>
    <property type="project" value="UniProtKB-UniRule"/>
</dbReference>
<protein>
    <recommendedName>
        <fullName evidence="4">SKP1-like protein</fullName>
    </recommendedName>
</protein>
<dbReference type="GO" id="GO:0009867">
    <property type="term" value="P:jasmonic acid mediated signaling pathway"/>
    <property type="evidence" value="ECO:0007669"/>
    <property type="project" value="UniProtKB-ARBA"/>
</dbReference>
<reference evidence="7" key="2">
    <citation type="submission" date="2021-12" db="EMBL/GenBank/DDBJ databases">
        <title>Resequencing data analysis of finger millet.</title>
        <authorList>
            <person name="Hatakeyama M."/>
            <person name="Aluri S."/>
            <person name="Balachadran M.T."/>
            <person name="Sivarajan S.R."/>
            <person name="Poveda L."/>
            <person name="Shimizu-Inatsugi R."/>
            <person name="Schlapbach R."/>
            <person name="Sreeman S.M."/>
            <person name="Shimizu K.K."/>
        </authorList>
    </citation>
    <scope>NUCLEOTIDE SEQUENCE</scope>
</reference>
<evidence type="ECO:0000256" key="1">
    <source>
        <dbReference type="ARBA" id="ARBA00004906"/>
    </source>
</evidence>
<name>A0AAV5FW72_ELECO</name>
<dbReference type="Pfam" id="PF03931">
    <property type="entry name" value="Skp1_POZ"/>
    <property type="match status" value="1"/>
</dbReference>
<organism evidence="7 8">
    <name type="scientific">Eleusine coracana subsp. coracana</name>
    <dbReference type="NCBI Taxonomy" id="191504"/>
    <lineage>
        <taxon>Eukaryota</taxon>
        <taxon>Viridiplantae</taxon>
        <taxon>Streptophyta</taxon>
        <taxon>Embryophyta</taxon>
        <taxon>Tracheophyta</taxon>
        <taxon>Spermatophyta</taxon>
        <taxon>Magnoliopsida</taxon>
        <taxon>Liliopsida</taxon>
        <taxon>Poales</taxon>
        <taxon>Poaceae</taxon>
        <taxon>PACMAD clade</taxon>
        <taxon>Chloridoideae</taxon>
        <taxon>Cynodonteae</taxon>
        <taxon>Eleusininae</taxon>
        <taxon>Eleusine</taxon>
    </lineage>
</organism>
<evidence type="ECO:0000313" key="7">
    <source>
        <dbReference type="EMBL" id="GJN39036.1"/>
    </source>
</evidence>
<comment type="function">
    <text evidence="4">Involved in ubiquitination and subsequent proteasomal degradation of target proteins. Together with CUL1, RBX1 and a F-box protein, it forms a SCF E3 ubiquitin ligase complex. The functional specificity of this complex depends on the type of F-box protein. In the SCF complex, it serves as an adapter that links the F-box protein to CUL1.</text>
</comment>
<proteinExistence type="inferred from homology"/>
<dbReference type="InterPro" id="IPR001232">
    <property type="entry name" value="SKP1-like"/>
</dbReference>
<feature type="region of interest" description="Disordered" evidence="5">
    <location>
        <begin position="62"/>
        <end position="89"/>
    </location>
</feature>
<dbReference type="Proteomes" id="UP001054889">
    <property type="component" value="Unassembled WGS sequence"/>
</dbReference>
<dbReference type="AlphaFoldDB" id="A0AAV5FW72"/>